<evidence type="ECO:0000313" key="3">
    <source>
        <dbReference type="Proteomes" id="UP001059950"/>
    </source>
</evidence>
<protein>
    <submittedName>
        <fullName evidence="2">DUF4810 domain-containing protein</fullName>
    </submittedName>
</protein>
<sequence length="120" mass="13068">MKIFAVLLMTSSVLLGGCATQDTSLYYWGSYEAMVYEMYVEPSNAPAALQIAKLEEDIQKSDALGKKVPPGLYAHLGMMYAAEGKAGLAQEALLKEKAMYPEATTLVDTLLKNQKQGVNQ</sequence>
<dbReference type="InterPro" id="IPR014508">
    <property type="entry name" value="UCP020555_TPR-like"/>
</dbReference>
<reference evidence="2" key="1">
    <citation type="submission" date="2021-04" db="EMBL/GenBank/DDBJ databases">
        <title>Oceanospirillales bacteria with DddD are important DMSP degraders in coastal seawater.</title>
        <authorList>
            <person name="Liu J."/>
        </authorList>
    </citation>
    <scope>NUCLEOTIDE SEQUENCE</scope>
    <source>
        <strain evidence="2">GY6</strain>
    </source>
</reference>
<dbReference type="Pfam" id="PF16068">
    <property type="entry name" value="DUF4810"/>
    <property type="match status" value="1"/>
</dbReference>
<dbReference type="PIRSF" id="PIRSF020555">
    <property type="entry name" value="UCP020555"/>
    <property type="match status" value="1"/>
</dbReference>
<dbReference type="EMBL" id="CP073344">
    <property type="protein sequence ID" value="UTW03425.1"/>
    <property type="molecule type" value="Genomic_DNA"/>
</dbReference>
<name>A0ABY5GWG2_9GAMM</name>
<keyword evidence="3" id="KW-1185">Reference proteome</keyword>
<feature type="chain" id="PRO_5045189326" evidence="1">
    <location>
        <begin position="17"/>
        <end position="120"/>
    </location>
</feature>
<keyword evidence="1" id="KW-0732">Signal</keyword>
<dbReference type="Proteomes" id="UP001059950">
    <property type="component" value="Chromosome"/>
</dbReference>
<gene>
    <name evidence="2" type="ORF">KDX31_19290</name>
</gene>
<organism evidence="2 3">
    <name type="scientific">Amphritea atlantica</name>
    <dbReference type="NCBI Taxonomy" id="355243"/>
    <lineage>
        <taxon>Bacteria</taxon>
        <taxon>Pseudomonadati</taxon>
        <taxon>Pseudomonadota</taxon>
        <taxon>Gammaproteobacteria</taxon>
        <taxon>Oceanospirillales</taxon>
        <taxon>Oceanospirillaceae</taxon>
        <taxon>Amphritea</taxon>
    </lineage>
</organism>
<feature type="signal peptide" evidence="1">
    <location>
        <begin position="1"/>
        <end position="16"/>
    </location>
</feature>
<evidence type="ECO:0000313" key="2">
    <source>
        <dbReference type="EMBL" id="UTW03425.1"/>
    </source>
</evidence>
<accession>A0ABY5GWG2</accession>
<evidence type="ECO:0000256" key="1">
    <source>
        <dbReference type="SAM" id="SignalP"/>
    </source>
</evidence>
<dbReference type="PROSITE" id="PS51257">
    <property type="entry name" value="PROKAR_LIPOPROTEIN"/>
    <property type="match status" value="1"/>
</dbReference>
<proteinExistence type="predicted"/>